<comment type="caution">
    <text evidence="2">The sequence shown here is derived from an EMBL/GenBank/DDBJ whole genome shotgun (WGS) entry which is preliminary data.</text>
</comment>
<dbReference type="InterPro" id="IPR002938">
    <property type="entry name" value="FAD-bd"/>
</dbReference>
<organism evidence="2 3">
    <name type="scientific">Fusibacter tunisiensis</name>
    <dbReference type="NCBI Taxonomy" id="1008308"/>
    <lineage>
        <taxon>Bacteria</taxon>
        <taxon>Bacillati</taxon>
        <taxon>Bacillota</taxon>
        <taxon>Clostridia</taxon>
        <taxon>Eubacteriales</taxon>
        <taxon>Eubacteriales Family XII. Incertae Sedis</taxon>
        <taxon>Fusibacter</taxon>
    </lineage>
</organism>
<reference evidence="2 3" key="1">
    <citation type="submission" date="2021-01" db="EMBL/GenBank/DDBJ databases">
        <title>Genomic Encyclopedia of Type Strains, Phase IV (KMG-IV): sequencing the most valuable type-strain genomes for metagenomic binning, comparative biology and taxonomic classification.</title>
        <authorList>
            <person name="Goeker M."/>
        </authorList>
    </citation>
    <scope>NUCLEOTIDE SEQUENCE [LARGE SCALE GENOMIC DNA]</scope>
    <source>
        <strain evidence="2 3">DSM 24436</strain>
    </source>
</reference>
<accession>A0ABS2MSS7</accession>
<proteinExistence type="predicted"/>
<feature type="domain" description="FAD-binding" evidence="1">
    <location>
        <begin position="2"/>
        <end position="171"/>
    </location>
</feature>
<evidence type="ECO:0000259" key="1">
    <source>
        <dbReference type="Pfam" id="PF01494"/>
    </source>
</evidence>
<dbReference type="Proteomes" id="UP000767854">
    <property type="component" value="Unassembled WGS sequence"/>
</dbReference>
<evidence type="ECO:0000313" key="3">
    <source>
        <dbReference type="Proteomes" id="UP000767854"/>
    </source>
</evidence>
<dbReference type="PANTHER" id="PTHR42685:SF22">
    <property type="entry name" value="CONDITIONED MEDIUM FACTOR RECEPTOR 1"/>
    <property type="match status" value="1"/>
</dbReference>
<sequence>MYDIIIIGAGPAGSTLARLLAQDKNNLYKIALIDRRSLNLQTIKGPNKACGGLLSPAAQAMLGKLNLTVPLNIMESPQFFKVRTLDFDNQLERTYQRFYYNLDREKFDRYLFSLIPNSVQFYMSQLVKTINRQEDHWCITLGDENATQLLGKFIVGADGANSLVRRSLQPPNLKTPKQYISIQKWYSSKDNQPYYTGIFDRDITDYYGWTIQKSDALIVGAAIPITEDAHAKYNLLAQKLSTYLGLDLTQPLKVEGAFIERSKSLKHLNFKLKGLNLALIGEASGATSPTSAEGYSYAMDTAQKLALALQEGLEGAELRYHKSCGSIRRNIAFKHLKSPGMYSVPIRKWVMKSGLTALE</sequence>
<dbReference type="Pfam" id="PF01494">
    <property type="entry name" value="FAD_binding_3"/>
    <property type="match status" value="1"/>
</dbReference>
<gene>
    <name evidence="2" type="ORF">JOC49_002003</name>
</gene>
<dbReference type="NCBIfam" id="NF008519">
    <property type="entry name" value="PRK11445.1"/>
    <property type="match status" value="1"/>
</dbReference>
<dbReference type="SUPFAM" id="SSF51905">
    <property type="entry name" value="FAD/NAD(P)-binding domain"/>
    <property type="match status" value="1"/>
</dbReference>
<dbReference type="Gene3D" id="3.50.50.60">
    <property type="entry name" value="FAD/NAD(P)-binding domain"/>
    <property type="match status" value="1"/>
</dbReference>
<name>A0ABS2MSS7_9FIRM</name>
<dbReference type="InterPro" id="IPR050407">
    <property type="entry name" value="Geranylgeranyl_reductase"/>
</dbReference>
<protein>
    <submittedName>
        <fullName evidence="2">Flavin-dependent dehydrogenase</fullName>
    </submittedName>
</protein>
<keyword evidence="3" id="KW-1185">Reference proteome</keyword>
<evidence type="ECO:0000313" key="2">
    <source>
        <dbReference type="EMBL" id="MBM7562443.1"/>
    </source>
</evidence>
<dbReference type="RefSeq" id="WP_204664874.1">
    <property type="nucleotide sequence ID" value="NZ_JAFBDT010000018.1"/>
</dbReference>
<dbReference type="InterPro" id="IPR036188">
    <property type="entry name" value="FAD/NAD-bd_sf"/>
</dbReference>
<dbReference type="PRINTS" id="PR00420">
    <property type="entry name" value="RNGMNOXGNASE"/>
</dbReference>
<dbReference type="EMBL" id="JAFBDT010000018">
    <property type="protein sequence ID" value="MBM7562443.1"/>
    <property type="molecule type" value="Genomic_DNA"/>
</dbReference>
<dbReference type="PANTHER" id="PTHR42685">
    <property type="entry name" value="GERANYLGERANYL DIPHOSPHATE REDUCTASE"/>
    <property type="match status" value="1"/>
</dbReference>